<keyword evidence="3" id="KW-1185">Reference proteome</keyword>
<dbReference type="InterPro" id="IPR013784">
    <property type="entry name" value="Carb-bd-like_fold"/>
</dbReference>
<dbReference type="RefSeq" id="WP_269032894.1">
    <property type="nucleotide sequence ID" value="NZ_CP114040.1"/>
</dbReference>
<sequence length="466" mass="47989">MDMPAPNNAIAGPRLALVLLVAVGSCGAKDTRGQAVSAPPEPEPAVLATTPPVAAPPKETKPPESDRCPAAPNTGTIRGKVEFADGTAPAAFTASASRARPGWRTLDECDSQYKEFRAAAGAAEFVFAGLPPGIYGMTFAGDEFVDLDVAPFTVEAGETRDLGALVPDRGRTLRGRVLTADGTPAAGVQVYADHDLWGDEAAYLDIVVRTATSGADGGFTLTALGRGTLYVAADAPQLGRSQAVRLAEGNDDLTSELRLGPTGALAGRVTYAGKPARADVTAQPVGAGSAVMFTTVTDNEGRYRFTRLAGGTYSITAQLYRDGMHSVTHPARAKQAKLAADRERKLDLDIPAGPTLVITPKLAAGAADVVSVVLVKGTFAAATSGDLDRAMAALDRERAREDSAHLAEKTAIELADVPPGSYTLCGVATKYGDSVATIAAAPATCVPVRVAAKGARQQVEVAVVGR</sequence>
<organism evidence="2 3">
    <name type="scientific">Nannocystis punicea</name>
    <dbReference type="NCBI Taxonomy" id="2995304"/>
    <lineage>
        <taxon>Bacteria</taxon>
        <taxon>Pseudomonadati</taxon>
        <taxon>Myxococcota</taxon>
        <taxon>Polyangia</taxon>
        <taxon>Nannocystales</taxon>
        <taxon>Nannocystaceae</taxon>
        <taxon>Nannocystis</taxon>
    </lineage>
</organism>
<accession>A0ABY7GUD3</accession>
<dbReference type="Proteomes" id="UP001164459">
    <property type="component" value="Chromosome"/>
</dbReference>
<name>A0ABY7GUD3_9BACT</name>
<dbReference type="Pfam" id="PF13620">
    <property type="entry name" value="CarboxypepD_reg"/>
    <property type="match status" value="1"/>
</dbReference>
<evidence type="ECO:0000313" key="3">
    <source>
        <dbReference type="Proteomes" id="UP001164459"/>
    </source>
</evidence>
<evidence type="ECO:0000256" key="1">
    <source>
        <dbReference type="SAM" id="MobiDB-lite"/>
    </source>
</evidence>
<dbReference type="InterPro" id="IPR013783">
    <property type="entry name" value="Ig-like_fold"/>
</dbReference>
<proteinExistence type="predicted"/>
<reference evidence="2" key="1">
    <citation type="submission" date="2022-11" db="EMBL/GenBank/DDBJ databases">
        <title>Minimal conservation of predation-associated metabolite biosynthetic gene clusters underscores biosynthetic potential of Myxococcota including descriptions for ten novel species: Archangium lansinium sp. nov., Myxococcus landrumus sp. nov., Nannocystis bai.</title>
        <authorList>
            <person name="Ahearne A."/>
            <person name="Stevens C."/>
            <person name="Dowd S."/>
        </authorList>
    </citation>
    <scope>NUCLEOTIDE SEQUENCE</scope>
    <source>
        <strain evidence="2">Fl3</strain>
    </source>
</reference>
<protein>
    <submittedName>
        <fullName evidence="2">Carboxypeptidase-like regulatory domain-containing protein</fullName>
    </submittedName>
</protein>
<gene>
    <name evidence="2" type="ORF">O0S08_30640</name>
</gene>
<evidence type="ECO:0000313" key="2">
    <source>
        <dbReference type="EMBL" id="WAS90567.1"/>
    </source>
</evidence>
<feature type="region of interest" description="Disordered" evidence="1">
    <location>
        <begin position="30"/>
        <end position="75"/>
    </location>
</feature>
<dbReference type="EMBL" id="CP114040">
    <property type="protein sequence ID" value="WAS90567.1"/>
    <property type="molecule type" value="Genomic_DNA"/>
</dbReference>
<dbReference type="SUPFAM" id="SSF49452">
    <property type="entry name" value="Starch-binding domain-like"/>
    <property type="match status" value="2"/>
</dbReference>
<dbReference type="Gene3D" id="2.60.40.10">
    <property type="entry name" value="Immunoglobulins"/>
    <property type="match status" value="1"/>
</dbReference>
<feature type="compositionally biased region" description="Basic and acidic residues" evidence="1">
    <location>
        <begin position="58"/>
        <end position="67"/>
    </location>
</feature>